<dbReference type="PROSITE" id="PS50891">
    <property type="entry name" value="LOB"/>
    <property type="match status" value="1"/>
</dbReference>
<dbReference type="HOGENOM" id="CLU_058353_6_1_1"/>
<organism evidence="5">
    <name type="scientific">Selaginella moellendorffii</name>
    <name type="common">Spikemoss</name>
    <dbReference type="NCBI Taxonomy" id="88036"/>
    <lineage>
        <taxon>Eukaryota</taxon>
        <taxon>Viridiplantae</taxon>
        <taxon>Streptophyta</taxon>
        <taxon>Embryophyta</taxon>
        <taxon>Tracheophyta</taxon>
        <taxon>Lycopodiopsida</taxon>
        <taxon>Selaginellales</taxon>
        <taxon>Selaginellaceae</taxon>
        <taxon>Selaginella</taxon>
    </lineage>
</organism>
<reference evidence="4 5" key="1">
    <citation type="journal article" date="2011" name="Science">
        <title>The Selaginella genome identifies genetic changes associated with the evolution of vascular plants.</title>
        <authorList>
            <person name="Banks J.A."/>
            <person name="Nishiyama T."/>
            <person name="Hasebe M."/>
            <person name="Bowman J.L."/>
            <person name="Gribskov M."/>
            <person name="dePamphilis C."/>
            <person name="Albert V.A."/>
            <person name="Aono N."/>
            <person name="Aoyama T."/>
            <person name="Ambrose B.A."/>
            <person name="Ashton N.W."/>
            <person name="Axtell M.J."/>
            <person name="Barker E."/>
            <person name="Barker M.S."/>
            <person name="Bennetzen J.L."/>
            <person name="Bonawitz N.D."/>
            <person name="Chapple C."/>
            <person name="Cheng C."/>
            <person name="Correa L.G."/>
            <person name="Dacre M."/>
            <person name="DeBarry J."/>
            <person name="Dreyer I."/>
            <person name="Elias M."/>
            <person name="Engstrom E.M."/>
            <person name="Estelle M."/>
            <person name="Feng L."/>
            <person name="Finet C."/>
            <person name="Floyd S.K."/>
            <person name="Frommer W.B."/>
            <person name="Fujita T."/>
            <person name="Gramzow L."/>
            <person name="Gutensohn M."/>
            <person name="Harholt J."/>
            <person name="Hattori M."/>
            <person name="Heyl A."/>
            <person name="Hirai T."/>
            <person name="Hiwatashi Y."/>
            <person name="Ishikawa M."/>
            <person name="Iwata M."/>
            <person name="Karol K.G."/>
            <person name="Koehler B."/>
            <person name="Kolukisaoglu U."/>
            <person name="Kubo M."/>
            <person name="Kurata T."/>
            <person name="Lalonde S."/>
            <person name="Li K."/>
            <person name="Li Y."/>
            <person name="Litt A."/>
            <person name="Lyons E."/>
            <person name="Manning G."/>
            <person name="Maruyama T."/>
            <person name="Michael T.P."/>
            <person name="Mikami K."/>
            <person name="Miyazaki S."/>
            <person name="Morinaga S."/>
            <person name="Murata T."/>
            <person name="Mueller-Roeber B."/>
            <person name="Nelson D.R."/>
            <person name="Obara M."/>
            <person name="Oguri Y."/>
            <person name="Olmstead R.G."/>
            <person name="Onodera N."/>
            <person name="Petersen B.L."/>
            <person name="Pils B."/>
            <person name="Prigge M."/>
            <person name="Rensing S.A."/>
            <person name="Riano-Pachon D.M."/>
            <person name="Roberts A.W."/>
            <person name="Sato Y."/>
            <person name="Scheller H.V."/>
            <person name="Schulz B."/>
            <person name="Schulz C."/>
            <person name="Shakirov E.V."/>
            <person name="Shibagaki N."/>
            <person name="Shinohara N."/>
            <person name="Shippen D.E."/>
            <person name="Soerensen I."/>
            <person name="Sotooka R."/>
            <person name="Sugimoto N."/>
            <person name="Sugita M."/>
            <person name="Sumikawa N."/>
            <person name="Tanurdzic M."/>
            <person name="Theissen G."/>
            <person name="Ulvskov P."/>
            <person name="Wakazuki S."/>
            <person name="Weng J.K."/>
            <person name="Willats W.W."/>
            <person name="Wipf D."/>
            <person name="Wolf P.G."/>
            <person name="Yang L."/>
            <person name="Zimmer A.D."/>
            <person name="Zhu Q."/>
            <person name="Mitros T."/>
            <person name="Hellsten U."/>
            <person name="Loque D."/>
            <person name="Otillar R."/>
            <person name="Salamov A."/>
            <person name="Schmutz J."/>
            <person name="Shapiro H."/>
            <person name="Lindquist E."/>
            <person name="Lucas S."/>
            <person name="Rokhsar D."/>
            <person name="Grigoriev I.V."/>
        </authorList>
    </citation>
    <scope>NUCLEOTIDE SEQUENCE [LARGE SCALE GENOMIC DNA]</scope>
</reference>
<dbReference type="eggNOG" id="ENOG502QTUX">
    <property type="taxonomic scope" value="Eukaryota"/>
</dbReference>
<evidence type="ECO:0000256" key="1">
    <source>
        <dbReference type="ARBA" id="ARBA00005474"/>
    </source>
</evidence>
<proteinExistence type="inferred from homology"/>
<sequence>AACKFQRRRCSPECVLAPYFPVENTACFMSCKRLFGVSNMVRILTEGVQPAQKDDTIKSLILEADARQRDPVYGSAGIITTLREEVAKLQEELVVAKEQLSFLVSQLHQ</sequence>
<dbReference type="GO" id="GO:0001216">
    <property type="term" value="F:DNA-binding transcription activator activity"/>
    <property type="evidence" value="ECO:0000318"/>
    <property type="project" value="GO_Central"/>
</dbReference>
<evidence type="ECO:0000313" key="4">
    <source>
        <dbReference type="EMBL" id="EFJ34657.1"/>
    </source>
</evidence>
<evidence type="ECO:0000256" key="2">
    <source>
        <dbReference type="SAM" id="Coils"/>
    </source>
</evidence>
<keyword evidence="2" id="KW-0175">Coiled coil</keyword>
<dbReference type="GO" id="GO:0005634">
    <property type="term" value="C:nucleus"/>
    <property type="evidence" value="ECO:0000318"/>
    <property type="project" value="GO_Central"/>
</dbReference>
<evidence type="ECO:0000259" key="3">
    <source>
        <dbReference type="PROSITE" id="PS50891"/>
    </source>
</evidence>
<dbReference type="KEGG" id="smo:SELMODRAFT_27657"/>
<dbReference type="InParanoid" id="D8QYQ6"/>
<dbReference type="GO" id="GO:0006355">
    <property type="term" value="P:regulation of DNA-templated transcription"/>
    <property type="evidence" value="ECO:0000318"/>
    <property type="project" value="GO_Central"/>
</dbReference>
<dbReference type="Gramene" id="EFJ34657">
    <property type="protein sequence ID" value="EFJ34657"/>
    <property type="gene ID" value="SELMODRAFT_27657"/>
</dbReference>
<feature type="coiled-coil region" evidence="2">
    <location>
        <begin position="79"/>
        <end position="106"/>
    </location>
</feature>
<feature type="domain" description="LOB" evidence="3">
    <location>
        <begin position="1"/>
        <end position="100"/>
    </location>
</feature>
<dbReference type="PANTHER" id="PTHR31301:SF21">
    <property type="entry name" value="LOB DOMAIN-CONTAINING PROTEIN 27-RELATED"/>
    <property type="match status" value="1"/>
</dbReference>
<protein>
    <recommendedName>
        <fullName evidence="3">LOB domain-containing protein</fullName>
    </recommendedName>
</protein>
<dbReference type="OMA" id="ANQPKKF"/>
<dbReference type="Pfam" id="PF03195">
    <property type="entry name" value="LOB"/>
    <property type="match status" value="1"/>
</dbReference>
<dbReference type="PANTHER" id="PTHR31301">
    <property type="entry name" value="LOB DOMAIN-CONTAINING PROTEIN 4-RELATED"/>
    <property type="match status" value="1"/>
</dbReference>
<dbReference type="InterPro" id="IPR004883">
    <property type="entry name" value="LOB"/>
</dbReference>
<dbReference type="AlphaFoldDB" id="D8QYQ6"/>
<evidence type="ECO:0000313" key="5">
    <source>
        <dbReference type="Proteomes" id="UP000001514"/>
    </source>
</evidence>
<feature type="non-terminal residue" evidence="4">
    <location>
        <position position="109"/>
    </location>
</feature>
<accession>D8QYQ6</accession>
<dbReference type="Proteomes" id="UP000001514">
    <property type="component" value="Unassembled WGS sequence"/>
</dbReference>
<keyword evidence="5" id="KW-1185">Reference proteome</keyword>
<feature type="non-terminal residue" evidence="4">
    <location>
        <position position="1"/>
    </location>
</feature>
<dbReference type="EMBL" id="GL377569">
    <property type="protein sequence ID" value="EFJ34657.1"/>
    <property type="molecule type" value="Genomic_DNA"/>
</dbReference>
<comment type="similarity">
    <text evidence="1">Belongs to the LOB domain-containing protein family.</text>
</comment>
<name>D8QYQ6_SELML</name>
<gene>
    <name evidence="4" type="ORF">SELMODRAFT_27657</name>
</gene>